<dbReference type="GO" id="GO:0033214">
    <property type="term" value="P:siderophore-iron import into cell"/>
    <property type="evidence" value="ECO:0007669"/>
    <property type="project" value="TreeGrafter"/>
</dbReference>
<proteinExistence type="inferred from homology"/>
<evidence type="ECO:0000256" key="3">
    <source>
        <dbReference type="ARBA" id="ARBA00022448"/>
    </source>
</evidence>
<keyword evidence="4" id="KW-1003">Cell membrane</keyword>
<keyword evidence="3" id="KW-0813">Transport</keyword>
<dbReference type="GO" id="GO:0005886">
    <property type="term" value="C:plasma membrane"/>
    <property type="evidence" value="ECO:0007669"/>
    <property type="project" value="UniProtKB-SubCell"/>
</dbReference>
<dbReference type="Proteomes" id="UP000885660">
    <property type="component" value="Unassembled WGS sequence"/>
</dbReference>
<evidence type="ECO:0000256" key="1">
    <source>
        <dbReference type="ARBA" id="ARBA00004651"/>
    </source>
</evidence>
<organism evidence="9">
    <name type="scientific">Aerophobetes bacterium</name>
    <dbReference type="NCBI Taxonomy" id="2030807"/>
    <lineage>
        <taxon>Bacteria</taxon>
        <taxon>Candidatus Aerophobota</taxon>
    </lineage>
</organism>
<dbReference type="AlphaFoldDB" id="A0A7V0N0B6"/>
<gene>
    <name evidence="9" type="ORF">ENG47_06545</name>
</gene>
<dbReference type="Gene3D" id="1.10.3470.10">
    <property type="entry name" value="ABC transporter involved in vitamin B12 uptake, BtuC"/>
    <property type="match status" value="1"/>
</dbReference>
<feature type="transmembrane region" description="Helical" evidence="8">
    <location>
        <begin position="12"/>
        <end position="31"/>
    </location>
</feature>
<evidence type="ECO:0000256" key="6">
    <source>
        <dbReference type="ARBA" id="ARBA00022989"/>
    </source>
</evidence>
<dbReference type="SUPFAM" id="SSF81345">
    <property type="entry name" value="ABC transporter involved in vitamin B12 uptake, BtuC"/>
    <property type="match status" value="1"/>
</dbReference>
<accession>A0A7V0N0B6</accession>
<comment type="similarity">
    <text evidence="2">Belongs to the binding-protein-dependent transport system permease family. FecCD subfamily.</text>
</comment>
<evidence type="ECO:0000256" key="5">
    <source>
        <dbReference type="ARBA" id="ARBA00022692"/>
    </source>
</evidence>
<dbReference type="GO" id="GO:0022857">
    <property type="term" value="F:transmembrane transporter activity"/>
    <property type="evidence" value="ECO:0007669"/>
    <property type="project" value="InterPro"/>
</dbReference>
<evidence type="ECO:0000256" key="2">
    <source>
        <dbReference type="ARBA" id="ARBA00007935"/>
    </source>
</evidence>
<name>A0A7V0N0B6_UNCAE</name>
<reference evidence="9" key="1">
    <citation type="journal article" date="2020" name="mSystems">
        <title>Genome- and Community-Level Interaction Insights into Carbon Utilization and Element Cycling Functions of Hydrothermarchaeota in Hydrothermal Sediment.</title>
        <authorList>
            <person name="Zhou Z."/>
            <person name="Liu Y."/>
            <person name="Xu W."/>
            <person name="Pan J."/>
            <person name="Luo Z.H."/>
            <person name="Li M."/>
        </authorList>
    </citation>
    <scope>NUCLEOTIDE SEQUENCE [LARGE SCALE GENOMIC DNA]</scope>
    <source>
        <strain evidence="9">HyVt-219</strain>
    </source>
</reference>
<dbReference type="PANTHER" id="PTHR30472:SF25">
    <property type="entry name" value="ABC TRANSPORTER PERMEASE PROTEIN MJ0876-RELATED"/>
    <property type="match status" value="1"/>
</dbReference>
<feature type="non-terminal residue" evidence="9">
    <location>
        <position position="88"/>
    </location>
</feature>
<dbReference type="Pfam" id="PF01032">
    <property type="entry name" value="FecCD"/>
    <property type="match status" value="1"/>
</dbReference>
<comment type="caution">
    <text evidence="9">The sequence shown here is derived from an EMBL/GenBank/DDBJ whole genome shotgun (WGS) entry which is preliminary data.</text>
</comment>
<keyword evidence="7 8" id="KW-0472">Membrane</keyword>
<dbReference type="InterPro" id="IPR037294">
    <property type="entry name" value="ABC_BtuC-like"/>
</dbReference>
<keyword evidence="5 8" id="KW-0812">Transmembrane</keyword>
<protein>
    <submittedName>
        <fullName evidence="9">Iron ABC transporter permease</fullName>
    </submittedName>
</protein>
<evidence type="ECO:0000256" key="7">
    <source>
        <dbReference type="ARBA" id="ARBA00023136"/>
    </source>
</evidence>
<keyword evidence="6 8" id="KW-1133">Transmembrane helix</keyword>
<evidence type="ECO:0000313" key="9">
    <source>
        <dbReference type="EMBL" id="HDN85394.1"/>
    </source>
</evidence>
<evidence type="ECO:0000256" key="8">
    <source>
        <dbReference type="SAM" id="Phobius"/>
    </source>
</evidence>
<sequence length="88" mass="9470">MTDSYIGYTTKRVFFGIILLFALFLISIYALSVGSYSLSFGEVIRALVGKGSKATLIIWNIRLPRIVAAIVVGAGLAISGAVMQCLLR</sequence>
<feature type="transmembrane region" description="Helical" evidence="8">
    <location>
        <begin position="66"/>
        <end position="87"/>
    </location>
</feature>
<comment type="subcellular location">
    <subcellularLocation>
        <location evidence="1">Cell membrane</location>
        <topology evidence="1">Multi-pass membrane protein</topology>
    </subcellularLocation>
</comment>
<dbReference type="PANTHER" id="PTHR30472">
    <property type="entry name" value="FERRIC ENTEROBACTIN TRANSPORT SYSTEM PERMEASE PROTEIN"/>
    <property type="match status" value="1"/>
</dbReference>
<evidence type="ECO:0000256" key="4">
    <source>
        <dbReference type="ARBA" id="ARBA00022475"/>
    </source>
</evidence>
<dbReference type="InterPro" id="IPR000522">
    <property type="entry name" value="ABC_transptr_permease_BtuC"/>
</dbReference>
<dbReference type="EMBL" id="DRBC01000394">
    <property type="protein sequence ID" value="HDN85394.1"/>
    <property type="molecule type" value="Genomic_DNA"/>
</dbReference>